<dbReference type="EMBL" id="NQVE01000009">
    <property type="protein sequence ID" value="RAL54264.1"/>
    <property type="molecule type" value="Genomic_DNA"/>
</dbReference>
<keyword evidence="2" id="KW-1185">Reference proteome</keyword>
<protein>
    <submittedName>
        <fullName evidence="1">Uncharacterized protein</fullName>
    </submittedName>
</protein>
<gene>
    <name evidence="1" type="ORF">DM860_001392</name>
</gene>
<dbReference type="AlphaFoldDB" id="A0A328E8D1"/>
<sequence>MGQFTRHIGSGFALACPRWFGLGGINGKRESAASNARRRSRGEALVGASQVVAGGSSVCPGRVARSGNLPMLLPVAWPGGSPEVAVVTSALRCRKLVVAAGGCWIAAGSGRD</sequence>
<comment type="caution">
    <text evidence="1">The sequence shown here is derived from an EMBL/GenBank/DDBJ whole genome shotgun (WGS) entry which is preliminary data.</text>
</comment>
<organism evidence="1 2">
    <name type="scientific">Cuscuta australis</name>
    <dbReference type="NCBI Taxonomy" id="267555"/>
    <lineage>
        <taxon>Eukaryota</taxon>
        <taxon>Viridiplantae</taxon>
        <taxon>Streptophyta</taxon>
        <taxon>Embryophyta</taxon>
        <taxon>Tracheophyta</taxon>
        <taxon>Spermatophyta</taxon>
        <taxon>Magnoliopsida</taxon>
        <taxon>eudicotyledons</taxon>
        <taxon>Gunneridae</taxon>
        <taxon>Pentapetalae</taxon>
        <taxon>asterids</taxon>
        <taxon>lamiids</taxon>
        <taxon>Solanales</taxon>
        <taxon>Convolvulaceae</taxon>
        <taxon>Cuscuteae</taxon>
        <taxon>Cuscuta</taxon>
        <taxon>Cuscuta subgen. Grammica</taxon>
        <taxon>Cuscuta sect. Cleistogrammica</taxon>
    </lineage>
</organism>
<evidence type="ECO:0000313" key="2">
    <source>
        <dbReference type="Proteomes" id="UP000249390"/>
    </source>
</evidence>
<reference evidence="1 2" key="1">
    <citation type="submission" date="2018-06" db="EMBL/GenBank/DDBJ databases">
        <title>The Genome of Cuscuta australis (Dodder) Provides Insight into the Evolution of Plant Parasitism.</title>
        <authorList>
            <person name="Liu H."/>
        </authorList>
    </citation>
    <scope>NUCLEOTIDE SEQUENCE [LARGE SCALE GENOMIC DNA]</scope>
    <source>
        <strain evidence="2">cv. Yunnan</strain>
        <tissue evidence="1">Vines</tissue>
    </source>
</reference>
<dbReference type="Proteomes" id="UP000249390">
    <property type="component" value="Unassembled WGS sequence"/>
</dbReference>
<name>A0A328E8D1_9ASTE</name>
<evidence type="ECO:0000313" key="1">
    <source>
        <dbReference type="EMBL" id="RAL54264.1"/>
    </source>
</evidence>
<accession>A0A328E8D1</accession>
<proteinExistence type="predicted"/>